<keyword evidence="1" id="KW-0021">Allosteric enzyme</keyword>
<dbReference type="Proteomes" id="UP001396334">
    <property type="component" value="Unassembled WGS sequence"/>
</dbReference>
<comment type="caution">
    <text evidence="2">The sequence shown here is derived from an EMBL/GenBank/DDBJ whole genome shotgun (WGS) entry which is preliminary data.</text>
</comment>
<accession>A0ABR1ZUK0</accession>
<dbReference type="InterPro" id="IPR050929">
    <property type="entry name" value="PFKA"/>
</dbReference>
<evidence type="ECO:0008006" key="4">
    <source>
        <dbReference type="Google" id="ProtNLM"/>
    </source>
</evidence>
<sequence>MSYHCMSEMWDIDDALRVSATCFRDVNCCLISESPFYHAGRGGLYEYIENRHMVIVIAEGAGNEPLSESLQSMDQQDASGNKLLQNVGLWISASKDRYLTNEVFCCR</sequence>
<proteinExistence type="predicted"/>
<name>A0ABR1ZUK0_9ROSI</name>
<dbReference type="EMBL" id="JBBPBN010000576">
    <property type="protein sequence ID" value="KAK8484391.1"/>
    <property type="molecule type" value="Genomic_DNA"/>
</dbReference>
<dbReference type="SUPFAM" id="SSF53784">
    <property type="entry name" value="Phosphofructokinase"/>
    <property type="match status" value="1"/>
</dbReference>
<keyword evidence="3" id="KW-1185">Reference proteome</keyword>
<dbReference type="InterPro" id="IPR035966">
    <property type="entry name" value="PKF_sf"/>
</dbReference>
<evidence type="ECO:0000256" key="1">
    <source>
        <dbReference type="ARBA" id="ARBA00022533"/>
    </source>
</evidence>
<organism evidence="2 3">
    <name type="scientific">Hibiscus sabdariffa</name>
    <name type="common">roselle</name>
    <dbReference type="NCBI Taxonomy" id="183260"/>
    <lineage>
        <taxon>Eukaryota</taxon>
        <taxon>Viridiplantae</taxon>
        <taxon>Streptophyta</taxon>
        <taxon>Embryophyta</taxon>
        <taxon>Tracheophyta</taxon>
        <taxon>Spermatophyta</taxon>
        <taxon>Magnoliopsida</taxon>
        <taxon>eudicotyledons</taxon>
        <taxon>Gunneridae</taxon>
        <taxon>Pentapetalae</taxon>
        <taxon>rosids</taxon>
        <taxon>malvids</taxon>
        <taxon>Malvales</taxon>
        <taxon>Malvaceae</taxon>
        <taxon>Malvoideae</taxon>
        <taxon>Hibiscus</taxon>
    </lineage>
</organism>
<protein>
    <recommendedName>
        <fullName evidence="4">Phosphofructokinase domain-containing protein</fullName>
    </recommendedName>
</protein>
<evidence type="ECO:0000313" key="2">
    <source>
        <dbReference type="EMBL" id="KAK8484391.1"/>
    </source>
</evidence>
<evidence type="ECO:0000313" key="3">
    <source>
        <dbReference type="Proteomes" id="UP001396334"/>
    </source>
</evidence>
<dbReference type="Gene3D" id="3.40.50.460">
    <property type="entry name" value="Phosphofructokinase domain"/>
    <property type="match status" value="1"/>
</dbReference>
<gene>
    <name evidence="2" type="ORF">V6N11_001649</name>
</gene>
<reference evidence="2 3" key="1">
    <citation type="journal article" date="2024" name="G3 (Bethesda)">
        <title>Genome assembly of Hibiscus sabdariffa L. provides insights into metabolisms of medicinal natural products.</title>
        <authorList>
            <person name="Kim T."/>
        </authorList>
    </citation>
    <scope>NUCLEOTIDE SEQUENCE [LARGE SCALE GENOMIC DNA]</scope>
    <source>
        <strain evidence="2">TK-2024</strain>
        <tissue evidence="2">Old leaves</tissue>
    </source>
</reference>
<dbReference type="PANTHER" id="PTHR45770">
    <property type="entry name" value="ATP-DEPENDENT 6-PHOSPHOFRUCTOKINASE 1"/>
    <property type="match status" value="1"/>
</dbReference>